<dbReference type="AlphaFoldDB" id="A0A0C5WPF8"/>
<protein>
    <submittedName>
        <fullName evidence="1">Uncharacterized protein</fullName>
    </submittedName>
</protein>
<organism evidence="1 2">
    <name type="scientific">Siansivirga zeaxanthinifaciens CC-SAMT-1</name>
    <dbReference type="NCBI Taxonomy" id="1454006"/>
    <lineage>
        <taxon>Bacteria</taxon>
        <taxon>Pseudomonadati</taxon>
        <taxon>Bacteroidota</taxon>
        <taxon>Flavobacteriia</taxon>
        <taxon>Flavobacteriales</taxon>
        <taxon>Flavobacteriaceae</taxon>
        <taxon>Siansivirga</taxon>
    </lineage>
</organism>
<name>A0A0C5WPF8_9FLAO</name>
<dbReference type="EMBL" id="CP007202">
    <property type="protein sequence ID" value="AJR04780.1"/>
    <property type="molecule type" value="Genomic_DNA"/>
</dbReference>
<sequence length="68" mass="7493">MKKIFSFLAISVLLTGNINAISLERGDLFDDCLDEAEADYEITGSLESAIDYYNNCIDEGLAEIKGKI</sequence>
<dbReference type="RefSeq" id="WP_044637677.1">
    <property type="nucleotide sequence ID" value="NZ_CP007202.1"/>
</dbReference>
<gene>
    <name evidence="1" type="ORF">AW14_04300</name>
</gene>
<evidence type="ECO:0000313" key="1">
    <source>
        <dbReference type="EMBL" id="AJR04780.1"/>
    </source>
</evidence>
<dbReference type="Proteomes" id="UP000032229">
    <property type="component" value="Chromosome"/>
</dbReference>
<reference evidence="1 2" key="1">
    <citation type="submission" date="2014-02" db="EMBL/GenBank/DDBJ databases">
        <authorList>
            <person name="Young C.-C."/>
            <person name="Hameed A."/>
            <person name="Huang H.-C."/>
            <person name="Shahina M."/>
        </authorList>
    </citation>
    <scope>NUCLEOTIDE SEQUENCE [LARGE SCALE GENOMIC DNA]</scope>
    <source>
        <strain evidence="1 2">CC-SAMT-1</strain>
    </source>
</reference>
<proteinExistence type="predicted"/>
<evidence type="ECO:0000313" key="2">
    <source>
        <dbReference type="Proteomes" id="UP000032229"/>
    </source>
</evidence>
<dbReference type="HOGENOM" id="CLU_2791680_0_0_10"/>
<dbReference type="KEGG" id="sze:AW14_04300"/>
<accession>A0A0C5WPF8</accession>
<keyword evidence="2" id="KW-1185">Reference proteome</keyword>